<dbReference type="NCBIfam" id="TIGR02593">
    <property type="entry name" value="CRISPR_cas5"/>
    <property type="match status" value="1"/>
</dbReference>
<accession>A0A2S5CIS3</accession>
<evidence type="ECO:0008006" key="4">
    <source>
        <dbReference type="Google" id="ProtNLM"/>
    </source>
</evidence>
<sequence>MASRYLLLWLQAPLQAWGHDSKFGRRDTLNFPTKSGVLGLLCCALGAGGEQTELLAEFAPLKQTVLAFARSRSDADGATVKHDPEPLLRDFQMVGSGYDDGDPWQTLLIPKTAEGKKAVGGGTKMTYRYYLQDAYFAVLLEVPTDKAQALAQALQQPVWDLYLGRKACVPSDMVYRGAFGTEAEADAQAVAIATEKHLLLDFRVQEGEHEGEVLTLTDVPLQFGEQKRYRDRRVTVISAGSSAD</sequence>
<dbReference type="NCBIfam" id="TIGR01868">
    <property type="entry name" value="casD_Cas5e"/>
    <property type="match status" value="1"/>
</dbReference>
<evidence type="ECO:0000256" key="1">
    <source>
        <dbReference type="ARBA" id="ARBA00023118"/>
    </source>
</evidence>
<gene>
    <name evidence="2" type="ORF">AADEFJLK_03608</name>
</gene>
<dbReference type="InterPro" id="IPR013422">
    <property type="entry name" value="CRISPR-assoc_prot_Cas5_N"/>
</dbReference>
<proteinExistence type="predicted"/>
<comment type="caution">
    <text evidence="2">The sequence shown here is derived from an EMBL/GenBank/DDBJ whole genome shotgun (WGS) entry which is preliminary data.</text>
</comment>
<dbReference type="CDD" id="cd09756">
    <property type="entry name" value="Cas5_I-E"/>
    <property type="match status" value="1"/>
</dbReference>
<dbReference type="Pfam" id="PF09704">
    <property type="entry name" value="Cas_Cas5d"/>
    <property type="match status" value="1"/>
</dbReference>
<dbReference type="InterPro" id="IPR021124">
    <property type="entry name" value="CRISPR-assoc_prot_Cas5"/>
</dbReference>
<dbReference type="GO" id="GO:0003723">
    <property type="term" value="F:RNA binding"/>
    <property type="evidence" value="ECO:0007669"/>
    <property type="project" value="InterPro"/>
</dbReference>
<evidence type="ECO:0000313" key="2">
    <source>
        <dbReference type="EMBL" id="POZ50711.1"/>
    </source>
</evidence>
<reference evidence="2 3" key="1">
    <citation type="submission" date="2017-11" db="EMBL/GenBank/DDBJ databases">
        <title>Draft Genome Sequence of Methylobacter psychrotolerans Sph1T, an Obligate Methanotroph from Low-Temperature Environments.</title>
        <authorList>
            <person name="Oshkin I.Y."/>
            <person name="Miroshnikov K."/>
            <person name="Belova S.E."/>
            <person name="Korzhenkov A."/>
            <person name="Toshchakov S.V."/>
            <person name="Dedysh S.N."/>
        </authorList>
    </citation>
    <scope>NUCLEOTIDE SEQUENCE [LARGE SCALE GENOMIC DNA]</scope>
    <source>
        <strain evidence="2 3">Sph1</strain>
    </source>
</reference>
<dbReference type="GO" id="GO:0043571">
    <property type="term" value="P:maintenance of CRISPR repeat elements"/>
    <property type="evidence" value="ECO:0007669"/>
    <property type="project" value="InterPro"/>
</dbReference>
<dbReference type="Proteomes" id="UP000237423">
    <property type="component" value="Unassembled WGS sequence"/>
</dbReference>
<dbReference type="Gene3D" id="3.30.70.2660">
    <property type="match status" value="1"/>
</dbReference>
<name>A0A2S5CIS3_9GAMM</name>
<dbReference type="AlphaFoldDB" id="A0A2S5CIS3"/>
<organism evidence="2 3">
    <name type="scientific">Methylovulum psychrotolerans</name>
    <dbReference type="NCBI Taxonomy" id="1704499"/>
    <lineage>
        <taxon>Bacteria</taxon>
        <taxon>Pseudomonadati</taxon>
        <taxon>Pseudomonadota</taxon>
        <taxon>Gammaproteobacteria</taxon>
        <taxon>Methylococcales</taxon>
        <taxon>Methylococcaceae</taxon>
        <taxon>Methylovulum</taxon>
    </lineage>
</organism>
<keyword evidence="1" id="KW-0051">Antiviral defense</keyword>
<dbReference type="GO" id="GO:0051607">
    <property type="term" value="P:defense response to virus"/>
    <property type="evidence" value="ECO:0007669"/>
    <property type="project" value="UniProtKB-KW"/>
</dbReference>
<evidence type="ECO:0000313" key="3">
    <source>
        <dbReference type="Proteomes" id="UP000237423"/>
    </source>
</evidence>
<dbReference type="InterPro" id="IPR010147">
    <property type="entry name" value="CRISPR-assoc_prot_CasD"/>
</dbReference>
<dbReference type="EMBL" id="PGFZ01000009">
    <property type="protein sequence ID" value="POZ50711.1"/>
    <property type="molecule type" value="Genomic_DNA"/>
</dbReference>
<dbReference type="RefSeq" id="WP_103975251.1">
    <property type="nucleotide sequence ID" value="NZ_PGFZ01000009.1"/>
</dbReference>
<protein>
    <recommendedName>
        <fullName evidence="4">Type I-E CRISPR-associated protein Cas5/CasD</fullName>
    </recommendedName>
</protein>